<evidence type="ECO:0000256" key="3">
    <source>
        <dbReference type="ARBA" id="ARBA00023002"/>
    </source>
</evidence>
<proteinExistence type="predicted"/>
<dbReference type="InterPro" id="IPR033877">
    <property type="entry name" value="Frm2/Hbn1"/>
</dbReference>
<dbReference type="InterPro" id="IPR000415">
    <property type="entry name" value="Nitroreductase-like"/>
</dbReference>
<dbReference type="GO" id="GO:0034599">
    <property type="term" value="P:cellular response to oxidative stress"/>
    <property type="evidence" value="ECO:0007669"/>
    <property type="project" value="InterPro"/>
</dbReference>
<gene>
    <name evidence="5" type="ORF">AXF17_02905</name>
</gene>
<reference evidence="6" key="1">
    <citation type="submission" date="2016-05" db="EMBL/GenBank/DDBJ databases">
        <authorList>
            <person name="Holder M.E."/>
            <person name="Ajami N.J."/>
            <person name="Petrosino J.F."/>
        </authorList>
    </citation>
    <scope>NUCLEOTIDE SEQUENCE [LARGE SCALE GENOMIC DNA]</scope>
    <source>
        <strain evidence="6">ATCC 700696</strain>
    </source>
</reference>
<dbReference type="Proteomes" id="UP000214689">
    <property type="component" value="Chromosome"/>
</dbReference>
<comment type="subcellular location">
    <subcellularLocation>
        <location evidence="1">Cytoplasm</location>
    </subcellularLocation>
</comment>
<dbReference type="AlphaFoldDB" id="A0A223ARG4"/>
<dbReference type="RefSeq" id="WP_094233731.1">
    <property type="nucleotide sequence ID" value="NZ_CP016199.1"/>
</dbReference>
<keyword evidence="2" id="KW-0963">Cytoplasm</keyword>
<evidence type="ECO:0000256" key="1">
    <source>
        <dbReference type="ARBA" id="ARBA00004496"/>
    </source>
</evidence>
<dbReference type="SUPFAM" id="SSF55469">
    <property type="entry name" value="FMN-dependent nitroreductase-like"/>
    <property type="match status" value="1"/>
</dbReference>
<dbReference type="GO" id="GO:0005737">
    <property type="term" value="C:cytoplasm"/>
    <property type="evidence" value="ECO:0007669"/>
    <property type="project" value="UniProtKB-SubCell"/>
</dbReference>
<evidence type="ECO:0000313" key="6">
    <source>
        <dbReference type="Proteomes" id="UP000214689"/>
    </source>
</evidence>
<dbReference type="Pfam" id="PF00881">
    <property type="entry name" value="Nitroreductase"/>
    <property type="match status" value="1"/>
</dbReference>
<keyword evidence="6" id="KW-1185">Reference proteome</keyword>
<accession>A0A223ARG4</accession>
<dbReference type="GO" id="GO:0016491">
    <property type="term" value="F:oxidoreductase activity"/>
    <property type="evidence" value="ECO:0007669"/>
    <property type="project" value="UniProtKB-KW"/>
</dbReference>
<keyword evidence="3" id="KW-0560">Oxidoreductase</keyword>
<evidence type="ECO:0000259" key="4">
    <source>
        <dbReference type="Pfam" id="PF00881"/>
    </source>
</evidence>
<dbReference type="PANTHER" id="PTHR43035">
    <property type="entry name" value="FATTY ACID REPRESSION MUTANT PROTEIN 2-RELATED"/>
    <property type="match status" value="1"/>
</dbReference>
<evidence type="ECO:0000313" key="5">
    <source>
        <dbReference type="EMBL" id="ASS37509.1"/>
    </source>
</evidence>
<organism evidence="5 6">
    <name type="scientific">Mogibacterium pumilum</name>
    <dbReference type="NCBI Taxonomy" id="86332"/>
    <lineage>
        <taxon>Bacteria</taxon>
        <taxon>Bacillati</taxon>
        <taxon>Bacillota</taxon>
        <taxon>Clostridia</taxon>
        <taxon>Peptostreptococcales</taxon>
        <taxon>Anaerovoracaceae</taxon>
        <taxon>Mogibacterium</taxon>
    </lineage>
</organism>
<dbReference type="FunFam" id="3.40.109.10:FF:000001">
    <property type="entry name" value="Nitroreductase family"/>
    <property type="match status" value="1"/>
</dbReference>
<feature type="domain" description="Nitroreductase" evidence="4">
    <location>
        <begin position="9"/>
        <end position="168"/>
    </location>
</feature>
<protein>
    <submittedName>
        <fullName evidence="5">Nitroreductase</fullName>
    </submittedName>
</protein>
<dbReference type="Gene3D" id="3.40.109.10">
    <property type="entry name" value="NADH Oxidase"/>
    <property type="match status" value="1"/>
</dbReference>
<dbReference type="OrthoDB" id="9810617at2"/>
<dbReference type="InterPro" id="IPR029479">
    <property type="entry name" value="Nitroreductase"/>
</dbReference>
<dbReference type="PANTHER" id="PTHR43035:SF1">
    <property type="entry name" value="FATTY ACID REPRESSION MUTANT PROTEIN 2-RELATED"/>
    <property type="match status" value="1"/>
</dbReference>
<sequence>MKIYEGLKLRRSYYQLNKELPVSTDEIHALINEVTELVPDAFNMKSARVVVALGDKQDDLWNGIYDVFDGKVAREKVDGFKAAAGTILYFYDEDVVRGLQEKFAVYAENFPVWANQANGMLQINIWSALRELGVGANIQHYNPVIDDFVHDMFGLPENWKLVAQMPFGGIVIEPASKDKENIAERVKLYE</sequence>
<evidence type="ECO:0000256" key="2">
    <source>
        <dbReference type="ARBA" id="ARBA00022490"/>
    </source>
</evidence>
<dbReference type="EMBL" id="CP016199">
    <property type="protein sequence ID" value="ASS37509.1"/>
    <property type="molecule type" value="Genomic_DNA"/>
</dbReference>
<dbReference type="CDD" id="cd02140">
    <property type="entry name" value="Frm2-like"/>
    <property type="match status" value="1"/>
</dbReference>
<name>A0A223ARG4_9FIRM</name>